<organism evidence="1 2">
    <name type="scientific">Aquimarina addita</name>
    <dbReference type="NCBI Taxonomy" id="870485"/>
    <lineage>
        <taxon>Bacteria</taxon>
        <taxon>Pseudomonadati</taxon>
        <taxon>Bacteroidota</taxon>
        <taxon>Flavobacteriia</taxon>
        <taxon>Flavobacteriales</taxon>
        <taxon>Flavobacteriaceae</taxon>
        <taxon>Aquimarina</taxon>
    </lineage>
</organism>
<keyword evidence="2" id="KW-1185">Reference proteome</keyword>
<evidence type="ECO:0008006" key="3">
    <source>
        <dbReference type="Google" id="ProtNLM"/>
    </source>
</evidence>
<proteinExistence type="predicted"/>
<dbReference type="EMBL" id="BAABCW010000021">
    <property type="protein sequence ID" value="GAA3519285.1"/>
    <property type="molecule type" value="Genomic_DNA"/>
</dbReference>
<comment type="caution">
    <text evidence="1">The sequence shown here is derived from an EMBL/GenBank/DDBJ whole genome shotgun (WGS) entry which is preliminary data.</text>
</comment>
<dbReference type="SUPFAM" id="SSF52402">
    <property type="entry name" value="Adenine nucleotide alpha hydrolases-like"/>
    <property type="match status" value="1"/>
</dbReference>
<reference evidence="2" key="1">
    <citation type="journal article" date="2019" name="Int. J. Syst. Evol. Microbiol.">
        <title>The Global Catalogue of Microorganisms (GCM) 10K type strain sequencing project: providing services to taxonomists for standard genome sequencing and annotation.</title>
        <authorList>
            <consortium name="The Broad Institute Genomics Platform"/>
            <consortium name="The Broad Institute Genome Sequencing Center for Infectious Disease"/>
            <person name="Wu L."/>
            <person name="Ma J."/>
        </authorList>
    </citation>
    <scope>NUCLEOTIDE SEQUENCE [LARGE SCALE GENOMIC DNA]</scope>
    <source>
        <strain evidence="2">JCM 17106</strain>
    </source>
</reference>
<evidence type="ECO:0000313" key="2">
    <source>
        <dbReference type="Proteomes" id="UP001500459"/>
    </source>
</evidence>
<protein>
    <recommendedName>
        <fullName evidence="3">Asparagine synthase</fullName>
    </recommendedName>
</protein>
<gene>
    <name evidence="1" type="ORF">GCM10022393_36820</name>
</gene>
<accession>A0ABP6UVG7</accession>
<sequence length="350" mass="41487">MPLSDLNNTYYLSKKQLFNNRRLKKKVNPIYLKSCAFFGATLIDRTATLDAGINFNILDKIPQKLNKRQTFTQICEDRARRIINSTEGKIKVLWSGGIDSTVALIALIKELRYINRIDRLNILLSKESIIEYPTFFNDIIDNKLNFELIKTSIFDHIQSNETIVTGEHGDQLFGSDKLKYPIITGDAFMPYEDILEFIISRKLGTDKFTQQIIEFIDPVIKQSPVKILSLYDYLWWLNFSLKWQTVSMRLIHGLERTHNDLEKNVFHFFKSNDFQIWSLQNHSSKIKKEWNSYKYIAKEFIYEFHMDKFYLQKKEKEQSLKEVLVHQSNFSILKFPKILFNKIKNTQYFV</sequence>
<name>A0ABP6UVG7_9FLAO</name>
<evidence type="ECO:0000313" key="1">
    <source>
        <dbReference type="EMBL" id="GAA3519285.1"/>
    </source>
</evidence>
<dbReference type="Proteomes" id="UP001500459">
    <property type="component" value="Unassembled WGS sequence"/>
</dbReference>
<dbReference type="RefSeq" id="WP_344929958.1">
    <property type="nucleotide sequence ID" value="NZ_BAABCW010000021.1"/>
</dbReference>